<accession>A0A8A4TDY3</accession>
<evidence type="ECO:0000259" key="2">
    <source>
        <dbReference type="Pfam" id="PF03061"/>
    </source>
</evidence>
<evidence type="ECO:0000313" key="4">
    <source>
        <dbReference type="Proteomes" id="UP000663929"/>
    </source>
</evidence>
<dbReference type="GO" id="GO:0016289">
    <property type="term" value="F:acyl-CoA hydrolase activity"/>
    <property type="evidence" value="ECO:0007669"/>
    <property type="project" value="UniProtKB-ARBA"/>
</dbReference>
<dbReference type="KEGG" id="scor:J3U87_21380"/>
<proteinExistence type="predicted"/>
<dbReference type="InterPro" id="IPR003736">
    <property type="entry name" value="PAAI_dom"/>
</dbReference>
<name>A0A8A4TDY3_SULCO</name>
<dbReference type="Pfam" id="PF03061">
    <property type="entry name" value="4HBT"/>
    <property type="match status" value="1"/>
</dbReference>
<organism evidence="3 4">
    <name type="scientific">Sulfidibacter corallicola</name>
    <dbReference type="NCBI Taxonomy" id="2818388"/>
    <lineage>
        <taxon>Bacteria</taxon>
        <taxon>Pseudomonadati</taxon>
        <taxon>Acidobacteriota</taxon>
        <taxon>Holophagae</taxon>
        <taxon>Acanthopleuribacterales</taxon>
        <taxon>Acanthopleuribacteraceae</taxon>
        <taxon>Sulfidibacter</taxon>
    </lineage>
</organism>
<dbReference type="NCBIfam" id="TIGR00369">
    <property type="entry name" value="unchar_dom_1"/>
    <property type="match status" value="1"/>
</dbReference>
<sequence>MTSPAPAVTLANLETLIAREPFMQGYDLKVLELVRGGATIEIPYNPRFDRPGGVVSGPVLMTAADAAFWFAVMSEIGMETMAVTSELNNAFLRPAVREPVICKAQILKSGKKLIYGTAECMSTSGRLFSHHTVTYACMDKV</sequence>
<dbReference type="SUPFAM" id="SSF54637">
    <property type="entry name" value="Thioesterase/thiol ester dehydrase-isomerase"/>
    <property type="match status" value="1"/>
</dbReference>
<feature type="domain" description="Thioesterase" evidence="2">
    <location>
        <begin position="52"/>
        <end position="126"/>
    </location>
</feature>
<protein>
    <submittedName>
        <fullName evidence="3">PaaI family thioesterase</fullName>
    </submittedName>
</protein>
<dbReference type="Gene3D" id="3.10.129.10">
    <property type="entry name" value="Hotdog Thioesterase"/>
    <property type="match status" value="1"/>
</dbReference>
<dbReference type="EMBL" id="CP071793">
    <property type="protein sequence ID" value="QTD48146.1"/>
    <property type="molecule type" value="Genomic_DNA"/>
</dbReference>
<dbReference type="Proteomes" id="UP000663929">
    <property type="component" value="Chromosome"/>
</dbReference>
<dbReference type="InterPro" id="IPR006683">
    <property type="entry name" value="Thioestr_dom"/>
</dbReference>
<keyword evidence="4" id="KW-1185">Reference proteome</keyword>
<reference evidence="3" key="1">
    <citation type="submission" date="2021-03" db="EMBL/GenBank/DDBJ databases">
        <title>Acanthopleuribacteraceae sp. M133.</title>
        <authorList>
            <person name="Wang G."/>
        </authorList>
    </citation>
    <scope>NUCLEOTIDE SEQUENCE</scope>
    <source>
        <strain evidence="3">M133</strain>
    </source>
</reference>
<dbReference type="CDD" id="cd03443">
    <property type="entry name" value="PaaI_thioesterase"/>
    <property type="match status" value="1"/>
</dbReference>
<dbReference type="RefSeq" id="WP_237377807.1">
    <property type="nucleotide sequence ID" value="NZ_CP071793.1"/>
</dbReference>
<evidence type="ECO:0000313" key="3">
    <source>
        <dbReference type="EMBL" id="QTD48146.1"/>
    </source>
</evidence>
<keyword evidence="1" id="KW-0378">Hydrolase</keyword>
<dbReference type="InterPro" id="IPR029069">
    <property type="entry name" value="HotDog_dom_sf"/>
</dbReference>
<gene>
    <name evidence="3" type="ORF">J3U87_21380</name>
</gene>
<evidence type="ECO:0000256" key="1">
    <source>
        <dbReference type="ARBA" id="ARBA00022801"/>
    </source>
</evidence>
<dbReference type="AlphaFoldDB" id="A0A8A4TDY3"/>